<keyword evidence="4" id="KW-0472">Membrane</keyword>
<evidence type="ECO:0000256" key="3">
    <source>
        <dbReference type="ARBA" id="ARBA00023121"/>
    </source>
</evidence>
<proteinExistence type="predicted"/>
<sequence>MRLALVDELLLLARREQDGRSLVGATEQDCGVAGALLAELALAERVRLVDGRIAVVDPSPLGDPDLDALLERIAADGRPRKAERWVGRLRRDAIRKRRLARLAATGVLEARERKVLGLFPYTDYLVRDPSYGRELRARLGAVLNGAPADDRSTALLAIVHACRLDRKAFPEVNGRVLRRRIKEITEDEWAGRAVAKVIASIQAGVQAATTAAVIAGSAGSSGN</sequence>
<protein>
    <recommendedName>
        <fullName evidence="7">GPP34 family phosphoprotein</fullName>
    </recommendedName>
</protein>
<evidence type="ECO:0000256" key="4">
    <source>
        <dbReference type="ARBA" id="ARBA00023136"/>
    </source>
</evidence>
<keyword evidence="2" id="KW-0333">Golgi apparatus</keyword>
<dbReference type="Gene3D" id="1.10.3630.10">
    <property type="entry name" value="yeast vps74-n-term truncation variant domain like"/>
    <property type="match status" value="1"/>
</dbReference>
<evidence type="ECO:0000256" key="2">
    <source>
        <dbReference type="ARBA" id="ARBA00023034"/>
    </source>
</evidence>
<comment type="subcellular location">
    <subcellularLocation>
        <location evidence="1">Golgi apparatus membrane</location>
        <topology evidence="1">Peripheral membrane protein</topology>
        <orientation evidence="1">Cytoplasmic side</orientation>
    </subcellularLocation>
</comment>
<dbReference type="RefSeq" id="WP_345437601.1">
    <property type="nucleotide sequence ID" value="NZ_BAABHK010000014.1"/>
</dbReference>
<dbReference type="Proteomes" id="UP001501442">
    <property type="component" value="Unassembled WGS sequence"/>
</dbReference>
<evidence type="ECO:0008006" key="7">
    <source>
        <dbReference type="Google" id="ProtNLM"/>
    </source>
</evidence>
<accession>A0ABP8UNB8</accession>
<dbReference type="InterPro" id="IPR008628">
    <property type="entry name" value="GPP34-like"/>
</dbReference>
<evidence type="ECO:0000313" key="5">
    <source>
        <dbReference type="EMBL" id="GAA4634629.1"/>
    </source>
</evidence>
<gene>
    <name evidence="5" type="ORF">GCM10023196_076880</name>
</gene>
<reference evidence="6" key="1">
    <citation type="journal article" date="2019" name="Int. J. Syst. Evol. Microbiol.">
        <title>The Global Catalogue of Microorganisms (GCM) 10K type strain sequencing project: providing services to taxonomists for standard genome sequencing and annotation.</title>
        <authorList>
            <consortium name="The Broad Institute Genomics Platform"/>
            <consortium name="The Broad Institute Genome Sequencing Center for Infectious Disease"/>
            <person name="Wu L."/>
            <person name="Ma J."/>
        </authorList>
    </citation>
    <scope>NUCLEOTIDE SEQUENCE [LARGE SCALE GENOMIC DNA]</scope>
    <source>
        <strain evidence="6">JCM 17939</strain>
    </source>
</reference>
<dbReference type="InterPro" id="IPR038261">
    <property type="entry name" value="GPP34-like_sf"/>
</dbReference>
<organism evidence="5 6">
    <name type="scientific">Actinoallomurus vinaceus</name>
    <dbReference type="NCBI Taxonomy" id="1080074"/>
    <lineage>
        <taxon>Bacteria</taxon>
        <taxon>Bacillati</taxon>
        <taxon>Actinomycetota</taxon>
        <taxon>Actinomycetes</taxon>
        <taxon>Streptosporangiales</taxon>
        <taxon>Thermomonosporaceae</taxon>
        <taxon>Actinoallomurus</taxon>
    </lineage>
</organism>
<comment type="caution">
    <text evidence="5">The sequence shown here is derived from an EMBL/GenBank/DDBJ whole genome shotgun (WGS) entry which is preliminary data.</text>
</comment>
<keyword evidence="3" id="KW-0446">Lipid-binding</keyword>
<name>A0ABP8UNB8_9ACTN</name>
<keyword evidence="6" id="KW-1185">Reference proteome</keyword>
<evidence type="ECO:0000256" key="1">
    <source>
        <dbReference type="ARBA" id="ARBA00004255"/>
    </source>
</evidence>
<evidence type="ECO:0000313" key="6">
    <source>
        <dbReference type="Proteomes" id="UP001501442"/>
    </source>
</evidence>
<dbReference type="EMBL" id="BAABHK010000014">
    <property type="protein sequence ID" value="GAA4634629.1"/>
    <property type="molecule type" value="Genomic_DNA"/>
</dbReference>
<dbReference type="Pfam" id="PF05719">
    <property type="entry name" value="GPP34"/>
    <property type="match status" value="1"/>
</dbReference>